<accession>A0A6U4CBL3</accession>
<evidence type="ECO:0000313" key="6">
    <source>
        <dbReference type="EMBL" id="CAD9241918.1"/>
    </source>
</evidence>
<feature type="region of interest" description="Disordered" evidence="4">
    <location>
        <begin position="461"/>
        <end position="482"/>
    </location>
</feature>
<dbReference type="InterPro" id="IPR035979">
    <property type="entry name" value="RBD_domain_sf"/>
</dbReference>
<evidence type="ECO:0000256" key="4">
    <source>
        <dbReference type="SAM" id="MobiDB-lite"/>
    </source>
</evidence>
<feature type="domain" description="RRM" evidence="5">
    <location>
        <begin position="217"/>
        <end position="297"/>
    </location>
</feature>
<dbReference type="GO" id="GO:0005654">
    <property type="term" value="C:nucleoplasm"/>
    <property type="evidence" value="ECO:0007669"/>
    <property type="project" value="TreeGrafter"/>
</dbReference>
<evidence type="ECO:0000256" key="3">
    <source>
        <dbReference type="PROSITE-ProRule" id="PRU00176"/>
    </source>
</evidence>
<proteinExistence type="predicted"/>
<keyword evidence="2" id="KW-0539">Nucleus</keyword>
<dbReference type="SUPFAM" id="SSF54928">
    <property type="entry name" value="RNA-binding domain, RBD"/>
    <property type="match status" value="3"/>
</dbReference>
<keyword evidence="3" id="KW-0694">RNA-binding</keyword>
<dbReference type="Pfam" id="PF00076">
    <property type="entry name" value="RRM_1"/>
    <property type="match status" value="3"/>
</dbReference>
<dbReference type="InterPro" id="IPR012677">
    <property type="entry name" value="Nucleotide-bd_a/b_plait_sf"/>
</dbReference>
<dbReference type="GO" id="GO:0000785">
    <property type="term" value="C:chromatin"/>
    <property type="evidence" value="ECO:0007669"/>
    <property type="project" value="TreeGrafter"/>
</dbReference>
<organism evidence="7">
    <name type="scientific">Phaeomonas parva</name>
    <dbReference type="NCBI Taxonomy" id="124430"/>
    <lineage>
        <taxon>Eukaryota</taxon>
        <taxon>Sar</taxon>
        <taxon>Stramenopiles</taxon>
        <taxon>Ochrophyta</taxon>
        <taxon>Pinguiophyceae</taxon>
        <taxon>Pinguiochrysidales</taxon>
        <taxon>Pinguiochrysidaceae</taxon>
        <taxon>Phaeomonas</taxon>
    </lineage>
</organism>
<feature type="domain" description="RRM" evidence="5">
    <location>
        <begin position="8"/>
        <end position="88"/>
    </location>
</feature>
<reference evidence="7" key="1">
    <citation type="submission" date="2021-01" db="EMBL/GenBank/DDBJ databases">
        <authorList>
            <person name="Corre E."/>
            <person name="Pelletier E."/>
            <person name="Niang G."/>
            <person name="Scheremetjew M."/>
            <person name="Finn R."/>
            <person name="Kale V."/>
            <person name="Holt S."/>
            <person name="Cochrane G."/>
            <person name="Meng A."/>
            <person name="Brown T."/>
            <person name="Cohen L."/>
        </authorList>
    </citation>
    <scope>NUCLEOTIDE SEQUENCE</scope>
    <source>
        <strain evidence="7">CCMP2877</strain>
    </source>
</reference>
<protein>
    <recommendedName>
        <fullName evidence="5">RRM domain-containing protein</fullName>
    </recommendedName>
</protein>
<dbReference type="EMBL" id="HBGJ01000336">
    <property type="protein sequence ID" value="CAD9241918.1"/>
    <property type="molecule type" value="Transcribed_RNA"/>
</dbReference>
<evidence type="ECO:0000256" key="2">
    <source>
        <dbReference type="ARBA" id="ARBA00023242"/>
    </source>
</evidence>
<gene>
    <name evidence="6" type="ORF">PPAR1163_LOCUS260</name>
    <name evidence="7" type="ORF">PPAR1163_LOCUS262</name>
</gene>
<dbReference type="GO" id="GO:0003723">
    <property type="term" value="F:RNA binding"/>
    <property type="evidence" value="ECO:0007669"/>
    <property type="project" value="UniProtKB-UniRule"/>
</dbReference>
<dbReference type="PANTHER" id="PTHR48033:SF10">
    <property type="entry name" value="RNA-BINDING PROTEIN SQUID"/>
    <property type="match status" value="1"/>
</dbReference>
<feature type="region of interest" description="Disordered" evidence="4">
    <location>
        <begin position="293"/>
        <end position="356"/>
    </location>
</feature>
<comment type="subcellular location">
    <subcellularLocation>
        <location evidence="1">Nucleus</location>
    </subcellularLocation>
</comment>
<evidence type="ECO:0000256" key="1">
    <source>
        <dbReference type="ARBA" id="ARBA00004123"/>
    </source>
</evidence>
<dbReference type="AlphaFoldDB" id="A0A6U4CBL3"/>
<dbReference type="PROSITE" id="PS50102">
    <property type="entry name" value="RRM"/>
    <property type="match status" value="3"/>
</dbReference>
<dbReference type="Gene3D" id="3.30.70.330">
    <property type="match status" value="3"/>
</dbReference>
<dbReference type="GO" id="GO:0010468">
    <property type="term" value="P:regulation of gene expression"/>
    <property type="evidence" value="ECO:0007669"/>
    <property type="project" value="TreeGrafter"/>
</dbReference>
<dbReference type="SMART" id="SM00360">
    <property type="entry name" value="RRM"/>
    <property type="match status" value="3"/>
</dbReference>
<name>A0A6U4CBL3_9STRA</name>
<sequence>MGAAADAQKLFVGGLTDAIGEQELRMYMSIFGTVTGVQIVCDAATGRPRGFAFVTFEVPDAVSNVLRHQVSTPHIIKGSKVEVKPFISGGLAGANASAPQQKIFVGGLPREITEAAIYEYFGTFGQVVNVHNYKGYCFVTFMDPTSVQHVLSTGAKSHSLMGKQVEVKPYTEQRMMNRGGGSGHGGFAHGGVGGYGGGGGYGGANDFNAPDGTPDEQKVFIGGCSVDTTEVHLSQYFSHYGQVLHAKIARDPVSGRSKGFAFVAFADSYAAQQAIAAQQTRKHEILGRSVDLRPYAKPRGGQGGGQAGGQGGHGGHGSSHGSGHGASHGSGHSSGHGRGHGGGHGGRPVGPFQQLGQYGSGYTGAGGFAGGMSPGAMSPGGMVAGPYAAAGMSGPGMQHLASPGMNTTMAGMPHAPMAPGYNHMAAAAAAQVGMRSPSFGAYMSSPTSPYAPAFQGPAMEAYAAQGQNPSLTSREGRSFRPY</sequence>
<dbReference type="EMBL" id="HBGJ01000340">
    <property type="protein sequence ID" value="CAD9241920.1"/>
    <property type="molecule type" value="Transcribed_RNA"/>
</dbReference>
<evidence type="ECO:0000313" key="7">
    <source>
        <dbReference type="EMBL" id="CAD9241920.1"/>
    </source>
</evidence>
<dbReference type="PANTHER" id="PTHR48033">
    <property type="entry name" value="RNA-BINDING (RRM/RBD/RNP MOTIFS) FAMILY PROTEIN"/>
    <property type="match status" value="1"/>
</dbReference>
<feature type="domain" description="RRM" evidence="5">
    <location>
        <begin position="101"/>
        <end position="172"/>
    </location>
</feature>
<evidence type="ECO:0000259" key="5">
    <source>
        <dbReference type="PROSITE" id="PS50102"/>
    </source>
</evidence>
<feature type="compositionally biased region" description="Gly residues" evidence="4">
    <location>
        <begin position="300"/>
        <end position="334"/>
    </location>
</feature>
<dbReference type="InterPro" id="IPR000504">
    <property type="entry name" value="RRM_dom"/>
</dbReference>